<dbReference type="Proteomes" id="UP001359308">
    <property type="component" value="Chromosome"/>
</dbReference>
<dbReference type="InterPro" id="IPR013785">
    <property type="entry name" value="Aldolase_TIM"/>
</dbReference>
<reference evidence="2 3" key="1">
    <citation type="submission" date="2022-09" db="EMBL/GenBank/DDBJ databases">
        <authorList>
            <person name="Giprobiosintez L."/>
        </authorList>
    </citation>
    <scope>NUCLEOTIDE SEQUENCE [LARGE SCALE GENOMIC DNA]</scope>
    <source>
        <strain evidence="3">VKPM-B-12549 (GBS-15)</strain>
    </source>
</reference>
<dbReference type="EMBL" id="CP104311">
    <property type="protein sequence ID" value="WWF03021.1"/>
    <property type="molecule type" value="Genomic_DNA"/>
</dbReference>
<evidence type="ECO:0000256" key="1">
    <source>
        <dbReference type="SAM" id="MobiDB-lite"/>
    </source>
</evidence>
<dbReference type="SUPFAM" id="SSF51569">
    <property type="entry name" value="Aldolase"/>
    <property type="match status" value="1"/>
</dbReference>
<dbReference type="GO" id="GO:0004332">
    <property type="term" value="F:fructose-bisphosphate aldolase activity"/>
    <property type="evidence" value="ECO:0007669"/>
    <property type="project" value="UniProtKB-EC"/>
</dbReference>
<protein>
    <submittedName>
        <fullName evidence="2">Class II fructose-bisphosphate aldolase</fullName>
        <ecNumber evidence="2">4.1.2.13</ecNumber>
    </submittedName>
</protein>
<keyword evidence="2" id="KW-0456">Lyase</keyword>
<dbReference type="PANTHER" id="PTHR30304:SF0">
    <property type="entry name" value="D-TAGATOSE-1,6-BISPHOSPHATE ALDOLASE SUBUNIT GATY-RELATED"/>
    <property type="match status" value="1"/>
</dbReference>
<dbReference type="EC" id="4.1.2.13" evidence="2"/>
<name>A0ABZ2F7D7_METCP</name>
<dbReference type="PANTHER" id="PTHR30304">
    <property type="entry name" value="D-TAGATOSE-1,6-BISPHOSPHATE ALDOLASE"/>
    <property type="match status" value="1"/>
</dbReference>
<evidence type="ECO:0000313" key="2">
    <source>
        <dbReference type="EMBL" id="WWF03021.1"/>
    </source>
</evidence>
<dbReference type="Gene3D" id="3.20.20.70">
    <property type="entry name" value="Aldolase class I"/>
    <property type="match status" value="1"/>
</dbReference>
<accession>A0ABZ2F7D7</accession>
<dbReference type="InterPro" id="IPR050246">
    <property type="entry name" value="Class_II_FBP_aldolase"/>
</dbReference>
<dbReference type="Pfam" id="PF01116">
    <property type="entry name" value="F_bP_aldolase"/>
    <property type="match status" value="1"/>
</dbReference>
<organism evidence="2 3">
    <name type="scientific">Methylococcus capsulatus</name>
    <dbReference type="NCBI Taxonomy" id="414"/>
    <lineage>
        <taxon>Bacteria</taxon>
        <taxon>Pseudomonadati</taxon>
        <taxon>Pseudomonadota</taxon>
        <taxon>Gammaproteobacteria</taxon>
        <taxon>Methylococcales</taxon>
        <taxon>Methylococcaceae</taxon>
        <taxon>Methylococcus</taxon>
    </lineage>
</organism>
<keyword evidence="3" id="KW-1185">Reference proteome</keyword>
<proteinExistence type="predicted"/>
<dbReference type="InterPro" id="IPR000771">
    <property type="entry name" value="FBA_II"/>
</dbReference>
<sequence>MHGSSSVPEDWAQMINDYGGDIGQTYGVPVEEIVEGIRHGVRKVNIDTDLRDRLLWRHAQVHGRGHRRTSTRASSTRAQTAMTAICRARYEADRRRRPGRQDQAPAPGRHELGVCPGQTRSDRPLARRVGRTPGRAGAEASGNGNASDAIGKQGRFETRPAELLYPLTRT</sequence>
<evidence type="ECO:0000313" key="3">
    <source>
        <dbReference type="Proteomes" id="UP001359308"/>
    </source>
</evidence>
<dbReference type="RefSeq" id="WP_338457660.1">
    <property type="nucleotide sequence ID" value="NZ_CP104311.1"/>
</dbReference>
<feature type="region of interest" description="Disordered" evidence="1">
    <location>
        <begin position="93"/>
        <end position="170"/>
    </location>
</feature>
<gene>
    <name evidence="2" type="ORF">N4J17_05225</name>
</gene>
<feature type="compositionally biased region" description="Low complexity" evidence="1">
    <location>
        <begin position="134"/>
        <end position="147"/>
    </location>
</feature>